<keyword evidence="1" id="KW-0472">Membrane</keyword>
<gene>
    <name evidence="2" type="ORF">CRI88_18675</name>
</gene>
<reference evidence="2 3" key="1">
    <citation type="submission" date="2017-10" db="EMBL/GenBank/DDBJ databases">
        <title>Draft genome of Lysinibacillus fusiformis strain Juneja, a laboratory-derived pathogen of Drosophila melanogaster.</title>
        <authorList>
            <person name="Smith B.R."/>
            <person name="Unckless R.L."/>
        </authorList>
    </citation>
    <scope>NUCLEOTIDE SEQUENCE [LARGE SCALE GENOMIC DNA]</scope>
    <source>
        <strain evidence="2 3">Juneja</strain>
    </source>
</reference>
<protein>
    <submittedName>
        <fullName evidence="2">Uncharacterized protein</fullName>
    </submittedName>
</protein>
<keyword evidence="1" id="KW-0812">Transmembrane</keyword>
<evidence type="ECO:0000313" key="2">
    <source>
        <dbReference type="EMBL" id="PKU50449.1"/>
    </source>
</evidence>
<keyword evidence="1" id="KW-1133">Transmembrane helix</keyword>
<evidence type="ECO:0000256" key="1">
    <source>
        <dbReference type="SAM" id="Phobius"/>
    </source>
</evidence>
<feature type="transmembrane region" description="Helical" evidence="1">
    <location>
        <begin position="120"/>
        <end position="142"/>
    </location>
</feature>
<dbReference type="EMBL" id="PDFK01000007">
    <property type="protein sequence ID" value="PKU50449.1"/>
    <property type="molecule type" value="Genomic_DNA"/>
</dbReference>
<proteinExistence type="predicted"/>
<feature type="transmembrane region" description="Helical" evidence="1">
    <location>
        <begin position="298"/>
        <end position="322"/>
    </location>
</feature>
<feature type="transmembrane region" description="Helical" evidence="1">
    <location>
        <begin position="154"/>
        <end position="174"/>
    </location>
</feature>
<feature type="transmembrane region" description="Helical" evidence="1">
    <location>
        <begin position="351"/>
        <end position="376"/>
    </location>
</feature>
<evidence type="ECO:0000313" key="3">
    <source>
        <dbReference type="Proteomes" id="UP000234956"/>
    </source>
</evidence>
<organism evidence="2 3">
    <name type="scientific">Lysinibacillus fusiformis</name>
    <dbReference type="NCBI Taxonomy" id="28031"/>
    <lineage>
        <taxon>Bacteria</taxon>
        <taxon>Bacillati</taxon>
        <taxon>Bacillota</taxon>
        <taxon>Bacilli</taxon>
        <taxon>Bacillales</taxon>
        <taxon>Bacillaceae</taxon>
        <taxon>Lysinibacillus</taxon>
    </lineage>
</organism>
<feature type="transmembrane region" description="Helical" evidence="1">
    <location>
        <begin position="214"/>
        <end position="232"/>
    </location>
</feature>
<feature type="transmembrane region" description="Helical" evidence="1">
    <location>
        <begin position="415"/>
        <end position="433"/>
    </location>
</feature>
<name>A0A2I0UWT8_9BACI</name>
<sequence>MSIRKFILYFCIFGDSLIKNVLPDRSNPKDQIFCILIQAFFVPLFCVPLTIIILPLFLLLSSHSDILLFEVSKYIYLLLVLTFMVHILLNQSNKEYSFPKIIIEVYFTFKYLLEGIKIKSINTIITFTLLFTMIYFIIIIGSKLLTYYPQLEDIHIVFLGVVFSLILIMLFLEGTKDELKRALRQFSFWLIIFLLLLSFSLTQINIYILPKISIESLISATLILIGILFNFAQVLSTGRTAYSLALKEVNKEGIIERAYNEAFTYSKFLRIVGEYKNTQKQIINEIKNEIARTGLKKFLINMLPVLGLIIFFLFTFTILNLYSSNISSLFESMLDFIIDIWILLWGGDKDFAMSLFFLILLFYFFFKQLSVLLLLFKEKHLIPILKKIEVMLIISIFIVIFIDNIFINITLIDVAVVPLSIITILLGASLTLIGKLKSNSLNSNDKHKNNE</sequence>
<comment type="caution">
    <text evidence="2">The sequence shown here is derived from an EMBL/GenBank/DDBJ whole genome shotgun (WGS) entry which is preliminary data.</text>
</comment>
<accession>A0A2I0UWT8</accession>
<dbReference type="Proteomes" id="UP000234956">
    <property type="component" value="Unassembled WGS sequence"/>
</dbReference>
<feature type="transmembrane region" description="Helical" evidence="1">
    <location>
        <begin position="34"/>
        <end position="59"/>
    </location>
</feature>
<feature type="transmembrane region" description="Helical" evidence="1">
    <location>
        <begin position="388"/>
        <end position="409"/>
    </location>
</feature>
<feature type="transmembrane region" description="Helical" evidence="1">
    <location>
        <begin position="71"/>
        <end position="89"/>
    </location>
</feature>
<dbReference type="AlphaFoldDB" id="A0A2I0UWT8"/>
<feature type="transmembrane region" description="Helical" evidence="1">
    <location>
        <begin position="186"/>
        <end position="208"/>
    </location>
</feature>